<dbReference type="PANTHER" id="PTHR43617">
    <property type="entry name" value="L-AMINO ACID N-ACETYLTRANSFERASE"/>
    <property type="match status" value="1"/>
</dbReference>
<keyword evidence="2" id="KW-0808">Transferase</keyword>
<keyword evidence="3" id="KW-1185">Reference proteome</keyword>
<reference evidence="2 3" key="1">
    <citation type="submission" date="2014-07" db="EMBL/GenBank/DDBJ databases">
        <title>Genome of Chryseobacterium soli DSM 19298.</title>
        <authorList>
            <person name="Stropko S.J."/>
            <person name="Pipes S.E."/>
            <person name="Newman J."/>
        </authorList>
    </citation>
    <scope>NUCLEOTIDE SEQUENCE [LARGE SCALE GENOMIC DNA]</scope>
    <source>
        <strain evidence="2 3">DSM 19298</strain>
    </source>
</reference>
<dbReference type="RefSeq" id="WP_034709960.1">
    <property type="nucleotide sequence ID" value="NZ_JPRH01000002.1"/>
</dbReference>
<dbReference type="InterPro" id="IPR000182">
    <property type="entry name" value="GNAT_dom"/>
</dbReference>
<proteinExistence type="predicted"/>
<accession>A0A086A9E9</accession>
<comment type="caution">
    <text evidence="2">The sequence shown here is derived from an EMBL/GenBank/DDBJ whole genome shotgun (WGS) entry which is preliminary data.</text>
</comment>
<evidence type="ECO:0000313" key="2">
    <source>
        <dbReference type="EMBL" id="KFF13313.1"/>
    </source>
</evidence>
<name>A0A086A9E9_9FLAO</name>
<protein>
    <submittedName>
        <fullName evidence="2">Acetyltransferase</fullName>
    </submittedName>
</protein>
<dbReference type="STRING" id="445961.IW15_05820"/>
<dbReference type="CDD" id="cd04301">
    <property type="entry name" value="NAT_SF"/>
    <property type="match status" value="1"/>
</dbReference>
<dbReference type="PROSITE" id="PS51186">
    <property type="entry name" value="GNAT"/>
    <property type="match status" value="1"/>
</dbReference>
<organism evidence="2 3">
    <name type="scientific">Chryseobacterium soli</name>
    <dbReference type="NCBI Taxonomy" id="445961"/>
    <lineage>
        <taxon>Bacteria</taxon>
        <taxon>Pseudomonadati</taxon>
        <taxon>Bacteroidota</taxon>
        <taxon>Flavobacteriia</taxon>
        <taxon>Flavobacteriales</taxon>
        <taxon>Weeksellaceae</taxon>
        <taxon>Chryseobacterium group</taxon>
        <taxon>Chryseobacterium</taxon>
    </lineage>
</organism>
<dbReference type="Gene3D" id="3.40.630.30">
    <property type="match status" value="1"/>
</dbReference>
<dbReference type="Pfam" id="PF13673">
    <property type="entry name" value="Acetyltransf_10"/>
    <property type="match status" value="1"/>
</dbReference>
<evidence type="ECO:0000259" key="1">
    <source>
        <dbReference type="PROSITE" id="PS51186"/>
    </source>
</evidence>
<dbReference type="AlphaFoldDB" id="A0A086A9E9"/>
<feature type="domain" description="N-acetyltransferase" evidence="1">
    <location>
        <begin position="5"/>
        <end position="144"/>
    </location>
</feature>
<dbReference type="InterPro" id="IPR016181">
    <property type="entry name" value="Acyl_CoA_acyltransferase"/>
</dbReference>
<dbReference type="InterPro" id="IPR050276">
    <property type="entry name" value="MshD_Acetyltransferase"/>
</dbReference>
<dbReference type="GO" id="GO:0016747">
    <property type="term" value="F:acyltransferase activity, transferring groups other than amino-acyl groups"/>
    <property type="evidence" value="ECO:0007669"/>
    <property type="project" value="InterPro"/>
</dbReference>
<dbReference type="SUPFAM" id="SSF55729">
    <property type="entry name" value="Acyl-CoA N-acyltransferases (Nat)"/>
    <property type="match status" value="1"/>
</dbReference>
<dbReference type="OrthoDB" id="7585366at2"/>
<dbReference type="eggNOG" id="COG0456">
    <property type="taxonomic scope" value="Bacteria"/>
</dbReference>
<dbReference type="EMBL" id="JPRH01000002">
    <property type="protein sequence ID" value="KFF13313.1"/>
    <property type="molecule type" value="Genomic_DNA"/>
</dbReference>
<sequence length="144" mass="16356">MNTEIHYRKASENDIDFLLDLRTKTMNEHYANSSLPTDRASTLQRVLYQFEKANIILLNDEPIGLLKIDKSKDPIEVLQLQIDPNQQGKGLGKTILQSILEEASLAGKKVSLSVLKSNKAQYLYSSLGFKAVGEDEHSYFMEFF</sequence>
<gene>
    <name evidence="2" type="ORF">IW15_05820</name>
</gene>
<dbReference type="Proteomes" id="UP000028705">
    <property type="component" value="Unassembled WGS sequence"/>
</dbReference>
<evidence type="ECO:0000313" key="3">
    <source>
        <dbReference type="Proteomes" id="UP000028705"/>
    </source>
</evidence>